<evidence type="ECO:0000256" key="1">
    <source>
        <dbReference type="ARBA" id="ARBA00013278"/>
    </source>
</evidence>
<dbReference type="PANTHER" id="PTHR10039:SF14">
    <property type="entry name" value="NACHT DOMAIN-CONTAINING PROTEIN"/>
    <property type="match status" value="1"/>
</dbReference>
<dbReference type="Gene3D" id="1.25.40.20">
    <property type="entry name" value="Ankyrin repeat-containing domain"/>
    <property type="match status" value="1"/>
</dbReference>
<gene>
    <name evidence="7" type="ORF">CMUS01_07208</name>
</gene>
<evidence type="ECO:0000256" key="3">
    <source>
        <dbReference type="ARBA" id="ARBA00023098"/>
    </source>
</evidence>
<dbReference type="PROSITE" id="PS51635">
    <property type="entry name" value="PNPLA"/>
    <property type="match status" value="1"/>
</dbReference>
<keyword evidence="8" id="KW-1185">Reference proteome</keyword>
<dbReference type="EC" id="3.1.1.4" evidence="1"/>
<dbReference type="PANTHER" id="PTHR10039">
    <property type="entry name" value="AMELOGENIN"/>
    <property type="match status" value="1"/>
</dbReference>
<dbReference type="GO" id="GO:0004623">
    <property type="term" value="F:phospholipase A2 activity"/>
    <property type="evidence" value="ECO:0007669"/>
    <property type="project" value="UniProtKB-EC"/>
</dbReference>
<name>A0A8H6NFQ2_9PEZI</name>
<evidence type="ECO:0000313" key="8">
    <source>
        <dbReference type="Proteomes" id="UP000639643"/>
    </source>
</evidence>
<feature type="active site" description="Proton acceptor" evidence="5">
    <location>
        <position position="204"/>
    </location>
</feature>
<sequence length="1347" mass="150899">MDEHRPVRLLSLDGGGIRGVSSILVLKEMMRQVNIDRKPKDYLQPWQVFDLIGGTSTGGIIAIMLGCLKMSVDECYDVYMKLAKTIFKPKRWRCDIFNRGLDLVSASERYDSAKMEDLVQQIIKERTGSRNAMLQDPLRKSPCKVFVTTVRADDEELLLLRSYHNKQQPDMHSALFEMWEALRATSAASTYFKEFRRGNEGYVDGAFKSNNPIFEVHHEACDLWPDRDAFLVSIGTGTKPSAPLGGHVVKLVRSMTKLATATEGSWIRFHRTHKKLAEDNRLFRFSAPGVGEVDLGNHRMIGSVVMRTETYLRDTTTARDVATCSREMLRIQTREYTTIHKLSKDEQDCLKLLSSAGGGYESQRLSVEKPVKGTCQWFIRHKAFISWLEEASSTLLWVTANPGCGKTVLSGFLVDVLSRPPTDSTVCHFFFKAGEEGRRHSHQALSAILHQVFKSHPKAISVAMKTYSSTDTAQFTQNIEALWDILCRASDSLPSRKIICIIDALDECGEESRNRFIDVLVKTFPQMVGSRKLLGRLKIIVTSRPWPSIEIRLRHLSCVRLRGENEAPALSNDVELMVKAKVEKLKMEGTISPEACELLETTLARGADRTFLWASLVLETIFRLPSRKLSAVKKALEGFPASLDQLYETALSSIEDRSASTRMLQMILAATRPLTLDEVNMSISLSEDHKSVKDLLADTEPNVEYTVKRLGGFFVRIMGSTVHLVHQTARDFLLRTANADTSSWKHSFKLTHCHSVMARATVFFLLLDGWPVRTEIPTDDRDLQPFNKKLLGSFPPTAVSFYLYAANHWAYHAQRQQDQMESDPHLRQQISSLCKLSSPSSLNWWYILAEEEYKKNFANFSIIFRRLREYPLHFAAGQGYFSVLRGLVDSESGHVTSQNHEGLDCLVIAAVRGETEVIKWLLENFDNSCFQLGIALQSAIIWAPLDAVQLLVDAGVDLHQRYPTPKTFGMKECSVLERAVHRPETVEFLLSRCAGDLNSAIISSAERGRSAALRLLLRADNYGSNEEKTRVRQEALRAASNSGRASTRKILLEAGVPEPQDIDLSVGLLEAVSCGYSNEIIETFVHDGARDDEGKALLSRAAFGEIEGVRTLLSVLQYSPEALNEALLIFFDTYLGADTGTYLLKIIDRVLSSGNRRLWDGFAVKPLIGQNQATNEAFLELLSSKKARLPRARFHQAVCFAIAMDEHLAVYLMKNEAVLADGTEAPVTAEYLALACLWGRETLIKHLRRGLASHDPSWDSLMTCAAVVSGSWKTLDALEAVCLATTAAEFPDVGREFAAQWAVVEKVLGVHGRSALDLVEQLGYHDVMTKLLATNGPSRDFQGRWNQ</sequence>
<feature type="short sequence motif" description="GXSXG" evidence="5">
    <location>
        <begin position="54"/>
        <end position="58"/>
    </location>
</feature>
<dbReference type="Gene3D" id="3.40.50.300">
    <property type="entry name" value="P-loop containing nucleotide triphosphate hydrolases"/>
    <property type="match status" value="1"/>
</dbReference>
<keyword evidence="5" id="KW-0378">Hydrolase</keyword>
<feature type="short sequence motif" description="GXGXXG" evidence="5">
    <location>
        <begin position="14"/>
        <end position="19"/>
    </location>
</feature>
<dbReference type="GO" id="GO:0046486">
    <property type="term" value="P:glycerolipid metabolic process"/>
    <property type="evidence" value="ECO:0007669"/>
    <property type="project" value="UniProtKB-ARBA"/>
</dbReference>
<keyword evidence="2" id="KW-0677">Repeat</keyword>
<dbReference type="InterPro" id="IPR002641">
    <property type="entry name" value="PNPLA_dom"/>
</dbReference>
<evidence type="ECO:0000256" key="4">
    <source>
        <dbReference type="ARBA" id="ARBA00023422"/>
    </source>
</evidence>
<comment type="catalytic activity">
    <reaction evidence="4">
        <text>a 1,2-diacyl-sn-glycero-3-phosphocholine + H2O = a 1-acyl-sn-glycero-3-phosphocholine + a fatty acid + H(+)</text>
        <dbReference type="Rhea" id="RHEA:15801"/>
        <dbReference type="ChEBI" id="CHEBI:15377"/>
        <dbReference type="ChEBI" id="CHEBI:15378"/>
        <dbReference type="ChEBI" id="CHEBI:28868"/>
        <dbReference type="ChEBI" id="CHEBI:57643"/>
        <dbReference type="ChEBI" id="CHEBI:58168"/>
        <dbReference type="EC" id="3.1.1.4"/>
    </reaction>
    <physiologicalReaction direction="left-to-right" evidence="4">
        <dbReference type="Rhea" id="RHEA:15802"/>
    </physiologicalReaction>
</comment>
<dbReference type="Gene3D" id="3.40.1090.10">
    <property type="entry name" value="Cytosolic phospholipase A2 catalytic domain"/>
    <property type="match status" value="1"/>
</dbReference>
<dbReference type="SUPFAM" id="SSF52151">
    <property type="entry name" value="FabD/lysophospholipase-like"/>
    <property type="match status" value="1"/>
</dbReference>
<feature type="domain" description="PNPLA" evidence="6">
    <location>
        <begin position="10"/>
        <end position="217"/>
    </location>
</feature>
<dbReference type="InterPro" id="IPR016035">
    <property type="entry name" value="Acyl_Trfase/lysoPLipase"/>
</dbReference>
<evidence type="ECO:0000259" key="6">
    <source>
        <dbReference type="PROSITE" id="PS51635"/>
    </source>
</evidence>
<dbReference type="InterPro" id="IPR056884">
    <property type="entry name" value="NPHP3-like_N"/>
</dbReference>
<feature type="active site" description="Nucleophile" evidence="5">
    <location>
        <position position="56"/>
    </location>
</feature>
<dbReference type="SUPFAM" id="SSF48403">
    <property type="entry name" value="Ankyrin repeat"/>
    <property type="match status" value="1"/>
</dbReference>
<dbReference type="Pfam" id="PF24883">
    <property type="entry name" value="NPHP3_N"/>
    <property type="match status" value="1"/>
</dbReference>
<evidence type="ECO:0000256" key="2">
    <source>
        <dbReference type="ARBA" id="ARBA00022737"/>
    </source>
</evidence>
<evidence type="ECO:0000256" key="5">
    <source>
        <dbReference type="PROSITE-ProRule" id="PRU01161"/>
    </source>
</evidence>
<reference evidence="7" key="1">
    <citation type="journal article" date="2020" name="Phytopathology">
        <title>Genome Sequence Resources of Colletotrichum truncatum, C. plurivorum, C. musicola, and C. sojae: Four Species Pathogenic to Soybean (Glycine max).</title>
        <authorList>
            <person name="Rogerio F."/>
            <person name="Boufleur T.R."/>
            <person name="Ciampi-Guillardi M."/>
            <person name="Sukno S.A."/>
            <person name="Thon M.R."/>
            <person name="Massola Junior N.S."/>
            <person name="Baroncelli R."/>
        </authorList>
    </citation>
    <scope>NUCLEOTIDE SEQUENCE</scope>
    <source>
        <strain evidence="7">LFN0074</strain>
    </source>
</reference>
<dbReference type="InterPro" id="IPR002110">
    <property type="entry name" value="Ankyrin_rpt"/>
</dbReference>
<dbReference type="EMBL" id="WIGM01000253">
    <property type="protein sequence ID" value="KAF6831724.1"/>
    <property type="molecule type" value="Genomic_DNA"/>
</dbReference>
<protein>
    <recommendedName>
        <fullName evidence="1">phospholipase A2</fullName>
        <ecNumber evidence="1">3.1.1.4</ecNumber>
    </recommendedName>
</protein>
<keyword evidence="5" id="KW-0442">Lipid degradation</keyword>
<dbReference type="SUPFAM" id="SSF52540">
    <property type="entry name" value="P-loop containing nucleoside triphosphate hydrolases"/>
    <property type="match status" value="1"/>
</dbReference>
<accession>A0A8H6NFQ2</accession>
<dbReference type="CDD" id="cd07216">
    <property type="entry name" value="Pat17_PNPLA8_PNPLA9_like3"/>
    <property type="match status" value="1"/>
</dbReference>
<proteinExistence type="predicted"/>
<dbReference type="Pfam" id="PF22939">
    <property type="entry name" value="WHD_GPIID"/>
    <property type="match status" value="1"/>
</dbReference>
<dbReference type="SMART" id="SM00248">
    <property type="entry name" value="ANK"/>
    <property type="match status" value="5"/>
</dbReference>
<evidence type="ECO:0000313" key="7">
    <source>
        <dbReference type="EMBL" id="KAF6831724.1"/>
    </source>
</evidence>
<keyword evidence="3 5" id="KW-0443">Lipid metabolism</keyword>
<dbReference type="Pfam" id="PF01734">
    <property type="entry name" value="Patatin"/>
    <property type="match status" value="1"/>
</dbReference>
<dbReference type="Proteomes" id="UP000639643">
    <property type="component" value="Unassembled WGS sequence"/>
</dbReference>
<organism evidence="7 8">
    <name type="scientific">Colletotrichum musicola</name>
    <dbReference type="NCBI Taxonomy" id="2175873"/>
    <lineage>
        <taxon>Eukaryota</taxon>
        <taxon>Fungi</taxon>
        <taxon>Dikarya</taxon>
        <taxon>Ascomycota</taxon>
        <taxon>Pezizomycotina</taxon>
        <taxon>Sordariomycetes</taxon>
        <taxon>Hypocreomycetidae</taxon>
        <taxon>Glomerellales</taxon>
        <taxon>Glomerellaceae</taxon>
        <taxon>Colletotrichum</taxon>
        <taxon>Colletotrichum orchidearum species complex</taxon>
    </lineage>
</organism>
<feature type="short sequence motif" description="DGA/G" evidence="5">
    <location>
        <begin position="204"/>
        <end position="206"/>
    </location>
</feature>
<dbReference type="InterPro" id="IPR054471">
    <property type="entry name" value="GPIID_WHD"/>
</dbReference>
<dbReference type="InterPro" id="IPR036770">
    <property type="entry name" value="Ankyrin_rpt-contain_sf"/>
</dbReference>
<dbReference type="Pfam" id="PF12796">
    <property type="entry name" value="Ank_2"/>
    <property type="match status" value="1"/>
</dbReference>
<dbReference type="GO" id="GO:0016042">
    <property type="term" value="P:lipid catabolic process"/>
    <property type="evidence" value="ECO:0007669"/>
    <property type="project" value="UniProtKB-UniRule"/>
</dbReference>
<dbReference type="OrthoDB" id="1658288at2759"/>
<comment type="caution">
    <text evidence="7">The sequence shown here is derived from an EMBL/GenBank/DDBJ whole genome shotgun (WGS) entry which is preliminary data.</text>
</comment>
<dbReference type="InterPro" id="IPR027417">
    <property type="entry name" value="P-loop_NTPase"/>
</dbReference>